<name>A0A6A5YT97_9PLEO</name>
<dbReference type="Pfam" id="PF00226">
    <property type="entry name" value="DnaJ"/>
    <property type="match status" value="1"/>
</dbReference>
<feature type="region of interest" description="Disordered" evidence="2">
    <location>
        <begin position="120"/>
        <end position="225"/>
    </location>
</feature>
<dbReference type="Pfam" id="PF14308">
    <property type="entry name" value="DnaJ-X"/>
    <property type="match status" value="1"/>
</dbReference>
<feature type="region of interest" description="Disordered" evidence="2">
    <location>
        <begin position="243"/>
        <end position="262"/>
    </location>
</feature>
<dbReference type="SUPFAM" id="SSF46565">
    <property type="entry name" value="Chaperone J-domain"/>
    <property type="match status" value="1"/>
</dbReference>
<dbReference type="Gene3D" id="1.10.287.110">
    <property type="entry name" value="DnaJ domain"/>
    <property type="match status" value="1"/>
</dbReference>
<dbReference type="AlphaFoldDB" id="A0A6A5YT97"/>
<sequence length="519" mass="57658">MVVDTTYYDALQVPPTATELEIKKAYRKLAIKLHPDKNPGDETAHEKFQAIGEAYQVLSDEQLRKQYDKFGKESAVPSSGFEDPAEFFTMIFGGEAFVDWIGEISLMKDLTKTMEISMREAEEQEAAEQAAAASASASASASEPTATASTEKQTTGTTTAEPSSTAAQAKAAEAAAEREAAHADEAAPPPPYVEVPAEPGATPAQPTPPLSGTSTPRSGRQIPMRPAIMDKSEEDARLEAAGMTDAEKELREKQRKKGGLTKEQREELAAYELERKRIREERVSNLSKKLIDRISVFTETDKAKDVEAAFREKTRLEIENLKMESFGLEIMHAIGQTYTSKASSFVKSQKFLGISGFFSRVKDKGTLVKETWNTMSAAIDAQLTMEEMAKMEERGGEDWTDEKKAEYEKRVTGKILAAAWRGSKFEIQSVLRDVCDNALNDKKVKLEKRVERAHALLIIGEMMAKAERDPDEEGDFMAFEQLMAEAAAKKESKPDKKDKKKEKEKEKASSHEHHLHSHH</sequence>
<dbReference type="PRINTS" id="PR00625">
    <property type="entry name" value="JDOMAIN"/>
</dbReference>
<keyword evidence="5" id="KW-1185">Reference proteome</keyword>
<dbReference type="InterPro" id="IPR036869">
    <property type="entry name" value="J_dom_sf"/>
</dbReference>
<dbReference type="Proteomes" id="UP000799770">
    <property type="component" value="Unassembled WGS sequence"/>
</dbReference>
<dbReference type="PROSITE" id="PS50076">
    <property type="entry name" value="DNAJ_2"/>
    <property type="match status" value="1"/>
</dbReference>
<gene>
    <name evidence="4" type="ORF">BDV96DRAFT_583865</name>
</gene>
<evidence type="ECO:0000313" key="4">
    <source>
        <dbReference type="EMBL" id="KAF2110355.1"/>
    </source>
</evidence>
<feature type="domain" description="J" evidence="3">
    <location>
        <begin position="6"/>
        <end position="71"/>
    </location>
</feature>
<keyword evidence="1" id="KW-0143">Chaperone</keyword>
<accession>A0A6A5YT97</accession>
<dbReference type="FunFam" id="1.10.287.110:FF:000028">
    <property type="entry name" value="DnaJ domain protein"/>
    <property type="match status" value="1"/>
</dbReference>
<feature type="region of interest" description="Disordered" evidence="2">
    <location>
        <begin position="482"/>
        <end position="519"/>
    </location>
</feature>
<dbReference type="PANTHER" id="PTHR45006:SF1">
    <property type="entry name" value="DNAJ-LIKE PROTEIN 1"/>
    <property type="match status" value="1"/>
</dbReference>
<dbReference type="CDD" id="cd06257">
    <property type="entry name" value="DnaJ"/>
    <property type="match status" value="1"/>
</dbReference>
<dbReference type="OrthoDB" id="552049at2759"/>
<reference evidence="4" key="1">
    <citation type="journal article" date="2020" name="Stud. Mycol.">
        <title>101 Dothideomycetes genomes: a test case for predicting lifestyles and emergence of pathogens.</title>
        <authorList>
            <person name="Haridas S."/>
            <person name="Albert R."/>
            <person name="Binder M."/>
            <person name="Bloem J."/>
            <person name="Labutti K."/>
            <person name="Salamov A."/>
            <person name="Andreopoulos B."/>
            <person name="Baker S."/>
            <person name="Barry K."/>
            <person name="Bills G."/>
            <person name="Bluhm B."/>
            <person name="Cannon C."/>
            <person name="Castanera R."/>
            <person name="Culley D."/>
            <person name="Daum C."/>
            <person name="Ezra D."/>
            <person name="Gonzalez J."/>
            <person name="Henrissat B."/>
            <person name="Kuo A."/>
            <person name="Liang C."/>
            <person name="Lipzen A."/>
            <person name="Lutzoni F."/>
            <person name="Magnuson J."/>
            <person name="Mondo S."/>
            <person name="Nolan M."/>
            <person name="Ohm R."/>
            <person name="Pangilinan J."/>
            <person name="Park H.-J."/>
            <person name="Ramirez L."/>
            <person name="Alfaro M."/>
            <person name="Sun H."/>
            <person name="Tritt A."/>
            <person name="Yoshinaga Y."/>
            <person name="Zwiers L.-H."/>
            <person name="Turgeon B."/>
            <person name="Goodwin S."/>
            <person name="Spatafora J."/>
            <person name="Crous P."/>
            <person name="Grigoriev I."/>
        </authorList>
    </citation>
    <scope>NUCLEOTIDE SEQUENCE</scope>
    <source>
        <strain evidence="4">CBS 627.86</strain>
    </source>
</reference>
<dbReference type="PROSITE" id="PS00636">
    <property type="entry name" value="DNAJ_1"/>
    <property type="match status" value="1"/>
</dbReference>
<dbReference type="InterPro" id="IPR001623">
    <property type="entry name" value="DnaJ_domain"/>
</dbReference>
<evidence type="ECO:0000313" key="5">
    <source>
        <dbReference type="Proteomes" id="UP000799770"/>
    </source>
</evidence>
<proteinExistence type="predicted"/>
<dbReference type="GO" id="GO:0016558">
    <property type="term" value="P:protein import into peroxisome matrix"/>
    <property type="evidence" value="ECO:0007669"/>
    <property type="project" value="TreeGrafter"/>
</dbReference>
<dbReference type="InterPro" id="IPR018253">
    <property type="entry name" value="DnaJ_domain_CS"/>
</dbReference>
<dbReference type="SMART" id="SM00271">
    <property type="entry name" value="DnaJ"/>
    <property type="match status" value="1"/>
</dbReference>
<dbReference type="PANTHER" id="PTHR45006">
    <property type="entry name" value="DNAJ-LIKE PROTEIN 1"/>
    <property type="match status" value="1"/>
</dbReference>
<evidence type="ECO:0000256" key="1">
    <source>
        <dbReference type="ARBA" id="ARBA00023186"/>
    </source>
</evidence>
<feature type="compositionally biased region" description="Basic and acidic residues" evidence="2">
    <location>
        <begin position="175"/>
        <end position="185"/>
    </location>
</feature>
<dbReference type="InterPro" id="IPR052814">
    <property type="entry name" value="Peroxisomal_DnaJ"/>
</dbReference>
<dbReference type="InterPro" id="IPR026894">
    <property type="entry name" value="DnaJ_X"/>
</dbReference>
<evidence type="ECO:0000256" key="2">
    <source>
        <dbReference type="SAM" id="MobiDB-lite"/>
    </source>
</evidence>
<feature type="compositionally biased region" description="Basic and acidic residues" evidence="2">
    <location>
        <begin position="487"/>
        <end position="512"/>
    </location>
</feature>
<dbReference type="GO" id="GO:0005829">
    <property type="term" value="C:cytosol"/>
    <property type="evidence" value="ECO:0007669"/>
    <property type="project" value="TreeGrafter"/>
</dbReference>
<dbReference type="EMBL" id="ML977338">
    <property type="protein sequence ID" value="KAF2110355.1"/>
    <property type="molecule type" value="Genomic_DNA"/>
</dbReference>
<evidence type="ECO:0000259" key="3">
    <source>
        <dbReference type="PROSITE" id="PS50076"/>
    </source>
</evidence>
<protein>
    <submittedName>
        <fullName evidence="4">X-domain of DnaJ-containing-domain-containing protein</fullName>
    </submittedName>
</protein>
<organism evidence="4 5">
    <name type="scientific">Lophiotrema nucula</name>
    <dbReference type="NCBI Taxonomy" id="690887"/>
    <lineage>
        <taxon>Eukaryota</taxon>
        <taxon>Fungi</taxon>
        <taxon>Dikarya</taxon>
        <taxon>Ascomycota</taxon>
        <taxon>Pezizomycotina</taxon>
        <taxon>Dothideomycetes</taxon>
        <taxon>Pleosporomycetidae</taxon>
        <taxon>Pleosporales</taxon>
        <taxon>Lophiotremataceae</taxon>
        <taxon>Lophiotrema</taxon>
    </lineage>
</organism>
<feature type="compositionally biased region" description="Low complexity" evidence="2">
    <location>
        <begin position="127"/>
        <end position="174"/>
    </location>
</feature>